<evidence type="ECO:0000313" key="1">
    <source>
        <dbReference type="EMBL" id="SBS87726.1"/>
    </source>
</evidence>
<sequence>MYQVQKKKEKAEGNRITNKVQRVEHTSEKAAKWNPYPLPILAINDPPPPLYFLHFDLPFSMQMLRNSNSTVCDFDDIV</sequence>
<dbReference type="Proteomes" id="UP000078560">
    <property type="component" value="Unassembled WGS sequence"/>
</dbReference>
<dbReference type="EMBL" id="FLQU01000593">
    <property type="protein sequence ID" value="SBS87726.1"/>
    <property type="molecule type" value="Genomic_DNA"/>
</dbReference>
<dbReference type="AlphaFoldDB" id="A0A1A8W477"/>
<name>A0A1A8W477_PLAOA</name>
<protein>
    <submittedName>
        <fullName evidence="1">Uncharacterized protein</fullName>
    </submittedName>
</protein>
<gene>
    <name evidence="1" type="ORF">POVCU2_0044160</name>
</gene>
<reference evidence="2" key="1">
    <citation type="submission" date="2016-05" db="EMBL/GenBank/DDBJ databases">
        <authorList>
            <person name="Naeem Raeece"/>
        </authorList>
    </citation>
    <scope>NUCLEOTIDE SEQUENCE [LARGE SCALE GENOMIC DNA]</scope>
</reference>
<organism evidence="1 2">
    <name type="scientific">Plasmodium ovale curtisi</name>
    <dbReference type="NCBI Taxonomy" id="864141"/>
    <lineage>
        <taxon>Eukaryota</taxon>
        <taxon>Sar</taxon>
        <taxon>Alveolata</taxon>
        <taxon>Apicomplexa</taxon>
        <taxon>Aconoidasida</taxon>
        <taxon>Haemosporida</taxon>
        <taxon>Plasmodiidae</taxon>
        <taxon>Plasmodium</taxon>
        <taxon>Plasmodium (Plasmodium)</taxon>
    </lineage>
</organism>
<evidence type="ECO:0000313" key="2">
    <source>
        <dbReference type="Proteomes" id="UP000078560"/>
    </source>
</evidence>
<proteinExistence type="predicted"/>
<accession>A0A1A8W477</accession>